<dbReference type="EMBL" id="QWDD01000001">
    <property type="protein sequence ID" value="RNJ50458.1"/>
    <property type="molecule type" value="Genomic_DNA"/>
</dbReference>
<feature type="active site" description="Nucleophile" evidence="4">
    <location>
        <position position="44"/>
    </location>
</feature>
<dbReference type="PANTHER" id="PTHR14226">
    <property type="entry name" value="NEUROPATHY TARGET ESTERASE/SWISS CHEESE D.MELANOGASTER"/>
    <property type="match status" value="1"/>
</dbReference>
<name>A0A3M9XTL4_9HYPH</name>
<evidence type="ECO:0000256" key="3">
    <source>
        <dbReference type="ARBA" id="ARBA00023098"/>
    </source>
</evidence>
<feature type="active site" description="Proton acceptor" evidence="4">
    <location>
        <position position="166"/>
    </location>
</feature>
<sequence>MTGGNDAKTAFVLAGGGSLGAVQVGMLRSLVAAGVRPDFIVGSSVGAMNACYFAGQPDAGGVERLAQIWLNLRRKDIFPFTFGTAFGLLRHANYLVDPSSLRGLIERHLSYVSLQEAKLPVHIVATDMQGIAVTLSRGSTVKAIMASAAVPGIFPTVEVDGAPLMDGAIAANTPMWLAMTLGARRIIVLPTGYACALEGPPASAVGRGLHAITLLIAWQLIRDLERLPEEIDVHLAPALCPLNVSPYDFSRAGELISRAAAASQEWIAKGGLSRRATPADLAPHHHPSAAVVGGH</sequence>
<feature type="short sequence motif" description="DGA/G" evidence="4">
    <location>
        <begin position="166"/>
        <end position="168"/>
    </location>
</feature>
<dbReference type="InterPro" id="IPR016035">
    <property type="entry name" value="Acyl_Trfase/lysoPLipase"/>
</dbReference>
<reference evidence="6 7" key="1">
    <citation type="submission" date="2018-08" db="EMBL/GenBank/DDBJ databases">
        <title>Genome sequence of Methylocystis hirsuta CSC1, a methanotroph able to accumulate PHAs.</title>
        <authorList>
            <person name="Bordel S."/>
            <person name="Rodriguez E."/>
            <person name="Gancedo J."/>
            <person name="Munoz R."/>
        </authorList>
    </citation>
    <scope>NUCLEOTIDE SEQUENCE [LARGE SCALE GENOMIC DNA]</scope>
    <source>
        <strain evidence="6 7">CSC1</strain>
    </source>
</reference>
<evidence type="ECO:0000259" key="5">
    <source>
        <dbReference type="PROSITE" id="PS51635"/>
    </source>
</evidence>
<protein>
    <submittedName>
        <fullName evidence="6">Patatin-like phospholipase family protein</fullName>
    </submittedName>
</protein>
<organism evidence="6 7">
    <name type="scientific">Methylocystis hirsuta</name>
    <dbReference type="NCBI Taxonomy" id="369798"/>
    <lineage>
        <taxon>Bacteria</taxon>
        <taxon>Pseudomonadati</taxon>
        <taxon>Pseudomonadota</taxon>
        <taxon>Alphaproteobacteria</taxon>
        <taxon>Hyphomicrobiales</taxon>
        <taxon>Methylocystaceae</taxon>
        <taxon>Methylocystis</taxon>
    </lineage>
</organism>
<dbReference type="PROSITE" id="PS51635">
    <property type="entry name" value="PNPLA"/>
    <property type="match status" value="1"/>
</dbReference>
<evidence type="ECO:0000256" key="2">
    <source>
        <dbReference type="ARBA" id="ARBA00022963"/>
    </source>
</evidence>
<dbReference type="RefSeq" id="WP_123176389.1">
    <property type="nucleotide sequence ID" value="NZ_QWDD01000001.1"/>
</dbReference>
<evidence type="ECO:0000313" key="7">
    <source>
        <dbReference type="Proteomes" id="UP000268623"/>
    </source>
</evidence>
<dbReference type="InterPro" id="IPR002641">
    <property type="entry name" value="PNPLA_dom"/>
</dbReference>
<dbReference type="InterPro" id="IPR050301">
    <property type="entry name" value="NTE"/>
</dbReference>
<evidence type="ECO:0000313" key="6">
    <source>
        <dbReference type="EMBL" id="RNJ50458.1"/>
    </source>
</evidence>
<dbReference type="CDD" id="cd07209">
    <property type="entry name" value="Pat_hypo_Ecoli_Z1214_like"/>
    <property type="match status" value="1"/>
</dbReference>
<evidence type="ECO:0000256" key="4">
    <source>
        <dbReference type="PROSITE-ProRule" id="PRU01161"/>
    </source>
</evidence>
<dbReference type="GO" id="GO:0016787">
    <property type="term" value="F:hydrolase activity"/>
    <property type="evidence" value="ECO:0007669"/>
    <property type="project" value="UniProtKB-UniRule"/>
</dbReference>
<dbReference type="Proteomes" id="UP000268623">
    <property type="component" value="Unassembled WGS sequence"/>
</dbReference>
<comment type="caution">
    <text evidence="6">The sequence shown here is derived from an EMBL/GenBank/DDBJ whole genome shotgun (WGS) entry which is preliminary data.</text>
</comment>
<dbReference type="Gene3D" id="3.40.1090.10">
    <property type="entry name" value="Cytosolic phospholipase A2 catalytic domain"/>
    <property type="match status" value="2"/>
</dbReference>
<dbReference type="OrthoDB" id="9807112at2"/>
<feature type="short sequence motif" description="GXSXG" evidence="4">
    <location>
        <begin position="42"/>
        <end position="46"/>
    </location>
</feature>
<keyword evidence="7" id="KW-1185">Reference proteome</keyword>
<dbReference type="PANTHER" id="PTHR14226:SF57">
    <property type="entry name" value="BLR7027 PROTEIN"/>
    <property type="match status" value="1"/>
</dbReference>
<gene>
    <name evidence="6" type="ORF">D1O30_13580</name>
</gene>
<dbReference type="Pfam" id="PF01734">
    <property type="entry name" value="Patatin"/>
    <property type="match status" value="1"/>
</dbReference>
<dbReference type="AlphaFoldDB" id="A0A3M9XTL4"/>
<accession>A0A3M9XTL4</accession>
<dbReference type="SUPFAM" id="SSF52151">
    <property type="entry name" value="FabD/lysophospholipase-like"/>
    <property type="match status" value="1"/>
</dbReference>
<proteinExistence type="predicted"/>
<keyword evidence="3 4" id="KW-0443">Lipid metabolism</keyword>
<keyword evidence="1 4" id="KW-0378">Hydrolase</keyword>
<keyword evidence="2 4" id="KW-0442">Lipid degradation</keyword>
<feature type="short sequence motif" description="GXGXXG" evidence="4">
    <location>
        <begin position="15"/>
        <end position="20"/>
    </location>
</feature>
<evidence type="ECO:0000256" key="1">
    <source>
        <dbReference type="ARBA" id="ARBA00022801"/>
    </source>
</evidence>
<dbReference type="GO" id="GO:0016042">
    <property type="term" value="P:lipid catabolic process"/>
    <property type="evidence" value="ECO:0007669"/>
    <property type="project" value="UniProtKB-UniRule"/>
</dbReference>
<feature type="domain" description="PNPLA" evidence="5">
    <location>
        <begin position="11"/>
        <end position="179"/>
    </location>
</feature>